<sequence>MSQATDRFLRKKLVIAGSGVIALIAAAVSLTLLFGGAGAAGAAAKKICLSGSLHFDYRSAESGPGKPWKTKPVRNANVELWGREGALGSPRKLTTQALLTDVSNGGFQACYTPETPRSMDQMWVRVSAESSKLWKVTNGSGATFTWNSPVQKAVSGSRSLGTRKPPSGDMRAWHAFDTGNELWWKRGNPKSNCWSSRETDNNTCTELTMQWVSQAPSDALYDPQRNTVHLAGDVPDSEHTVLHESAHFLQHRLFGGWFPRTTHCSAHWVDKTSSDTCSWTEAFADSAAAYVLGDYRYVGSNGMAIDFVHGSTYDDGDTVQGNVGGSLLDLWRNVDGGTWDRTIALLSTHHVSTFREYFTLRPTARLDTGGKARQLLRNHTIDY</sequence>
<name>A0ABS1MSE5_9ACTN</name>
<keyword evidence="1" id="KW-0378">Hydrolase</keyword>
<reference evidence="1 2" key="1">
    <citation type="submission" date="2021-01" db="EMBL/GenBank/DDBJ databases">
        <title>WGS of actinomycetes isolated from Thailand.</title>
        <authorList>
            <person name="Thawai C."/>
        </authorList>
    </citation>
    <scope>NUCLEOTIDE SEQUENCE [LARGE SCALE GENOMIC DNA]</scope>
    <source>
        <strain evidence="1 2">CH9-7</strain>
    </source>
</reference>
<keyword evidence="1" id="KW-0645">Protease</keyword>
<dbReference type="EMBL" id="JAERRI010000007">
    <property type="protein sequence ID" value="MBL1090669.1"/>
    <property type="molecule type" value="Genomic_DNA"/>
</dbReference>
<comment type="caution">
    <text evidence="1">The sequence shown here is derived from an EMBL/GenBank/DDBJ whole genome shotgun (WGS) entry which is preliminary data.</text>
</comment>
<dbReference type="Proteomes" id="UP000629371">
    <property type="component" value="Unassembled WGS sequence"/>
</dbReference>
<keyword evidence="1" id="KW-0482">Metalloprotease</keyword>
<dbReference type="GO" id="GO:0008237">
    <property type="term" value="F:metallopeptidase activity"/>
    <property type="evidence" value="ECO:0007669"/>
    <property type="project" value="UniProtKB-KW"/>
</dbReference>
<proteinExistence type="predicted"/>
<keyword evidence="2" id="KW-1185">Reference proteome</keyword>
<dbReference type="RefSeq" id="WP_201804297.1">
    <property type="nucleotide sequence ID" value="NZ_JAERRI010000007.1"/>
</dbReference>
<evidence type="ECO:0000313" key="1">
    <source>
        <dbReference type="EMBL" id="MBL1090669.1"/>
    </source>
</evidence>
<gene>
    <name evidence="1" type="ORF">JK360_14900</name>
</gene>
<evidence type="ECO:0000313" key="2">
    <source>
        <dbReference type="Proteomes" id="UP000629371"/>
    </source>
</evidence>
<organism evidence="1 2">
    <name type="scientific">Streptomyces siderophoricus</name>
    <dbReference type="NCBI Taxonomy" id="2802281"/>
    <lineage>
        <taxon>Bacteria</taxon>
        <taxon>Bacillati</taxon>
        <taxon>Actinomycetota</taxon>
        <taxon>Actinomycetes</taxon>
        <taxon>Kitasatosporales</taxon>
        <taxon>Streptomycetaceae</taxon>
        <taxon>Streptomyces</taxon>
    </lineage>
</organism>
<accession>A0ABS1MSE5</accession>
<protein>
    <submittedName>
        <fullName evidence="1">Metalloprotease</fullName>
    </submittedName>
</protein>